<name>A0A922NM13_9PLEO</name>
<sequence>MTGLEIWKELSGLSSSPIWDIVGMVNVFKMLYLRGFERRKGSETSYAYDPSLWIELHTKDDEIHLKMKWARWFKMKMMTDKEEAERRNQSPYPEEVEIELVLMLSASTPITKTF</sequence>
<dbReference type="AlphaFoldDB" id="A0A922NM13"/>
<gene>
    <name evidence="1" type="ORF">Ptr86124_001650</name>
</gene>
<evidence type="ECO:0000313" key="2">
    <source>
        <dbReference type="Proteomes" id="UP000249757"/>
    </source>
</evidence>
<dbReference type="EMBL" id="NRDI02000002">
    <property type="protein sequence ID" value="KAI1518522.1"/>
    <property type="molecule type" value="Genomic_DNA"/>
</dbReference>
<keyword evidence="2" id="KW-1185">Reference proteome</keyword>
<reference evidence="2" key="1">
    <citation type="journal article" date="2022" name="Microb. Genom.">
        <title>A global pangenome for the wheat fungal pathogen Pyrenophora tritici-repentis and prediction of effector protein structural homology.</title>
        <authorList>
            <person name="Moolhuijzen P.M."/>
            <person name="See P.T."/>
            <person name="Shi G."/>
            <person name="Powell H.R."/>
            <person name="Cockram J."/>
            <person name="Jorgensen L.N."/>
            <person name="Benslimane H."/>
            <person name="Strelkov S.E."/>
            <person name="Turner J."/>
            <person name="Liu Z."/>
            <person name="Moffat C.S."/>
        </authorList>
    </citation>
    <scope>NUCLEOTIDE SEQUENCE [LARGE SCALE GENOMIC DNA]</scope>
</reference>
<protein>
    <submittedName>
        <fullName evidence="1">Uncharacterized protein</fullName>
    </submittedName>
</protein>
<dbReference type="Proteomes" id="UP000249757">
    <property type="component" value="Unassembled WGS sequence"/>
</dbReference>
<comment type="caution">
    <text evidence="1">The sequence shown here is derived from an EMBL/GenBank/DDBJ whole genome shotgun (WGS) entry which is preliminary data.</text>
</comment>
<organism evidence="1 2">
    <name type="scientific">Pyrenophora tritici-repentis</name>
    <dbReference type="NCBI Taxonomy" id="45151"/>
    <lineage>
        <taxon>Eukaryota</taxon>
        <taxon>Fungi</taxon>
        <taxon>Dikarya</taxon>
        <taxon>Ascomycota</taxon>
        <taxon>Pezizomycotina</taxon>
        <taxon>Dothideomycetes</taxon>
        <taxon>Pleosporomycetidae</taxon>
        <taxon>Pleosporales</taxon>
        <taxon>Pleosporineae</taxon>
        <taxon>Pleosporaceae</taxon>
        <taxon>Pyrenophora</taxon>
    </lineage>
</organism>
<proteinExistence type="predicted"/>
<evidence type="ECO:0000313" key="1">
    <source>
        <dbReference type="EMBL" id="KAI1518522.1"/>
    </source>
</evidence>
<accession>A0A922NM13</accession>